<keyword evidence="2" id="KW-1133">Transmembrane helix</keyword>
<feature type="compositionally biased region" description="Polar residues" evidence="1">
    <location>
        <begin position="630"/>
        <end position="657"/>
    </location>
</feature>
<dbReference type="EMBL" id="JAZGSY010000621">
    <property type="protein sequence ID" value="KAL1835524.1"/>
    <property type="molecule type" value="Genomic_DNA"/>
</dbReference>
<feature type="region of interest" description="Disordered" evidence="1">
    <location>
        <begin position="498"/>
        <end position="532"/>
    </location>
</feature>
<evidence type="ECO:0000313" key="3">
    <source>
        <dbReference type="EMBL" id="KAL1835524.1"/>
    </source>
</evidence>
<proteinExistence type="predicted"/>
<feature type="transmembrane region" description="Helical" evidence="2">
    <location>
        <begin position="406"/>
        <end position="429"/>
    </location>
</feature>
<feature type="region of interest" description="Disordered" evidence="1">
    <location>
        <begin position="348"/>
        <end position="401"/>
    </location>
</feature>
<feature type="region of interest" description="Disordered" evidence="1">
    <location>
        <begin position="551"/>
        <end position="596"/>
    </location>
</feature>
<feature type="compositionally biased region" description="Polar residues" evidence="1">
    <location>
        <begin position="551"/>
        <end position="570"/>
    </location>
</feature>
<feature type="compositionally biased region" description="Basic and acidic residues" evidence="1">
    <location>
        <begin position="512"/>
        <end position="521"/>
    </location>
</feature>
<evidence type="ECO:0008006" key="5">
    <source>
        <dbReference type="Google" id="ProtNLM"/>
    </source>
</evidence>
<name>A0ABR3V1E2_HUMIN</name>
<sequence>MIPQPKTALTNACSVIFNNTLYTYTADAFQALRLEPGAKWEELPQGEKVTGGVCVGSNTGTPSTSAFFVVGGVSGTEGYHGLQKFTYETRQWESIQLATPVTHQRVGHAAVYLNATDSILVYAGRQDGVEGLSTQTFTIGASAPFQVDAYESVAPPLYKPILLPWSTHEAVLVGGSTDNRQVMLFNAHERRWVDSGATLAAPLPKGRSAIQAVLMTGDDGSKNLLTFDMTESPNMVKRTVLFNGPGQPVVDAAPLRRRVVRRKKRQDGENRAPEPLTLATWPAYNSTLAPMDTRTDYALAQGPDNMVVIAGGNGDSDHVLCMFNARQNSWENPDSTFSQIRILSNNESTTTTSATTSATTSSTTSSTITTSATVSATTTTPPATTETPTEVATPAVSSSSGPGVDAILGAILGGIAALALLLALAYLCIRRRRRRQAHMEAGHIRRASGFSSNEKDGIGFAKDSLAFGQGQAGVFRKHQQQGSQSSFSSMAILMGRQNGQNKSTSSGFGRKGSSDSRRDSSDSTFKAFKSTISKPIPQGTTVAVAAVPSLEPQQGTLRDNKSLSAATNTAAPRPRNLTASGAGADNNQGTRRSSGWNRYWSGGSALNLLGFGNGNNNNNRGNNNNAASGAVTSRRTTLVSEGSSQYSNPYRMTQDSATVPPLFPAKPRQQEEEPRMSFNRVNTGSPTFAVYSSKLNEGMSGRIESSQRPVSAISDMSGSAYSSGIPESVHDAWDPTAPNGNFYGAGSNSSNSSARSNGYNTGSIYSTPLAPASQKFTSSLAAPPRQQQTVRDDMSWLNLGAN</sequence>
<evidence type="ECO:0000256" key="2">
    <source>
        <dbReference type="SAM" id="Phobius"/>
    </source>
</evidence>
<feature type="compositionally biased region" description="Low complexity" evidence="1">
    <location>
        <begin position="348"/>
        <end position="396"/>
    </location>
</feature>
<reference evidence="3 4" key="1">
    <citation type="journal article" date="2024" name="Commun. Biol.">
        <title>Comparative genomic analysis of thermophilic fungi reveals convergent evolutionary adaptations and gene losses.</title>
        <authorList>
            <person name="Steindorff A.S."/>
            <person name="Aguilar-Pontes M.V."/>
            <person name="Robinson A.J."/>
            <person name="Andreopoulos B."/>
            <person name="LaButti K."/>
            <person name="Kuo A."/>
            <person name="Mondo S."/>
            <person name="Riley R."/>
            <person name="Otillar R."/>
            <person name="Haridas S."/>
            <person name="Lipzen A."/>
            <person name="Grimwood J."/>
            <person name="Schmutz J."/>
            <person name="Clum A."/>
            <person name="Reid I.D."/>
            <person name="Moisan M.C."/>
            <person name="Butler G."/>
            <person name="Nguyen T.T.M."/>
            <person name="Dewar K."/>
            <person name="Conant G."/>
            <person name="Drula E."/>
            <person name="Henrissat B."/>
            <person name="Hansel C."/>
            <person name="Singer S."/>
            <person name="Hutchinson M.I."/>
            <person name="de Vries R.P."/>
            <person name="Natvig D.O."/>
            <person name="Powell A.J."/>
            <person name="Tsang A."/>
            <person name="Grigoriev I.V."/>
        </authorList>
    </citation>
    <scope>NUCLEOTIDE SEQUENCE [LARGE SCALE GENOMIC DNA]</scope>
    <source>
        <strain evidence="3 4">CBS 620.91</strain>
    </source>
</reference>
<feature type="region of interest" description="Disordered" evidence="1">
    <location>
        <begin position="774"/>
        <end position="802"/>
    </location>
</feature>
<accession>A0ABR3V1E2</accession>
<dbReference type="SUPFAM" id="SSF50965">
    <property type="entry name" value="Galactose oxidase, central domain"/>
    <property type="match status" value="1"/>
</dbReference>
<keyword evidence="2" id="KW-0812">Transmembrane</keyword>
<comment type="caution">
    <text evidence="3">The sequence shown here is derived from an EMBL/GenBank/DDBJ whole genome shotgun (WGS) entry which is preliminary data.</text>
</comment>
<dbReference type="InterPro" id="IPR004913">
    <property type="entry name" value="Herpes_gJ"/>
</dbReference>
<feature type="region of interest" description="Disordered" evidence="1">
    <location>
        <begin position="615"/>
        <end position="681"/>
    </location>
</feature>
<feature type="region of interest" description="Disordered" evidence="1">
    <location>
        <begin position="699"/>
        <end position="721"/>
    </location>
</feature>
<evidence type="ECO:0000313" key="4">
    <source>
        <dbReference type="Proteomes" id="UP001583172"/>
    </source>
</evidence>
<keyword evidence="4" id="KW-1185">Reference proteome</keyword>
<feature type="compositionally biased region" description="Polar residues" evidence="1">
    <location>
        <begin position="774"/>
        <end position="789"/>
    </location>
</feature>
<dbReference type="Gene3D" id="2.120.10.80">
    <property type="entry name" value="Kelch-type beta propeller"/>
    <property type="match status" value="1"/>
</dbReference>
<evidence type="ECO:0000256" key="1">
    <source>
        <dbReference type="SAM" id="MobiDB-lite"/>
    </source>
</evidence>
<gene>
    <name evidence="3" type="ORF">VTJ49DRAFT_6538</name>
</gene>
<protein>
    <recommendedName>
        <fullName evidence="5">Pre-mRNA splicing factor CLF1</fullName>
    </recommendedName>
</protein>
<feature type="compositionally biased region" description="Polar residues" evidence="1">
    <location>
        <begin position="585"/>
        <end position="596"/>
    </location>
</feature>
<keyword evidence="2" id="KW-0472">Membrane</keyword>
<dbReference type="Proteomes" id="UP001583172">
    <property type="component" value="Unassembled WGS sequence"/>
</dbReference>
<dbReference type="Pfam" id="PF03229">
    <property type="entry name" value="Alpha_GJ"/>
    <property type="match status" value="1"/>
</dbReference>
<dbReference type="InterPro" id="IPR011043">
    <property type="entry name" value="Gal_Oxase/kelch_b-propeller"/>
</dbReference>
<feature type="compositionally biased region" description="Polar residues" evidence="1">
    <location>
        <begin position="703"/>
        <end position="721"/>
    </location>
</feature>
<dbReference type="InterPro" id="IPR015915">
    <property type="entry name" value="Kelch-typ_b-propeller"/>
</dbReference>
<feature type="compositionally biased region" description="Low complexity" evidence="1">
    <location>
        <begin position="615"/>
        <end position="629"/>
    </location>
</feature>
<organism evidence="3 4">
    <name type="scientific">Humicola insolens</name>
    <name type="common">Soft-rot fungus</name>
    <dbReference type="NCBI Taxonomy" id="85995"/>
    <lineage>
        <taxon>Eukaryota</taxon>
        <taxon>Fungi</taxon>
        <taxon>Dikarya</taxon>
        <taxon>Ascomycota</taxon>
        <taxon>Pezizomycotina</taxon>
        <taxon>Sordariomycetes</taxon>
        <taxon>Sordariomycetidae</taxon>
        <taxon>Sordariales</taxon>
        <taxon>Chaetomiaceae</taxon>
        <taxon>Mycothermus</taxon>
    </lineage>
</organism>